<evidence type="ECO:0000256" key="7">
    <source>
        <dbReference type="ARBA" id="ARBA00022777"/>
    </source>
</evidence>
<evidence type="ECO:0000256" key="9">
    <source>
        <dbReference type="ARBA" id="ARBA00023212"/>
    </source>
</evidence>
<protein>
    <recommendedName>
        <fullName evidence="2">non-specific serine/threonine protein kinase</fullName>
        <ecNumber evidence="2">2.7.11.1</ecNumber>
    </recommendedName>
    <alternativeName>
        <fullName evidence="12">Fused homolog</fullName>
    </alternativeName>
</protein>
<evidence type="ECO:0000256" key="2">
    <source>
        <dbReference type="ARBA" id="ARBA00012513"/>
    </source>
</evidence>
<dbReference type="FunFam" id="3.30.200.20:FF:000042">
    <property type="entry name" value="Aurora kinase A"/>
    <property type="match status" value="1"/>
</dbReference>
<dbReference type="InterPro" id="IPR008271">
    <property type="entry name" value="Ser/Thr_kinase_AS"/>
</dbReference>
<dbReference type="GO" id="GO:0005856">
    <property type="term" value="C:cytoskeleton"/>
    <property type="evidence" value="ECO:0007669"/>
    <property type="project" value="UniProtKB-SubCell"/>
</dbReference>
<sequence>MNRVVGAPKGNVDDYHVIELVGEGSFGKVYKARRKFTGQITAMKFIAKHGKTDKDIKSLRQEIEILRGLKHDNIIAMVDAFETKSEFCVVTEFAQGELFEILEDDQCLPEEEVRAIARQLVKALHYLHSNRIIHRDMKPQNILIGARKVVKLCDFGFARAMSSNTMVLTSIKGTPLYMAPELVQEQPYNHTVDLWSLGVILYELFVGQPPFYTNSIYSLIQKIVRDPLKWPENISPTFKSFLKARSLITLGLLNKKPAERLTWPALLDHPFVRDGPGR</sequence>
<evidence type="ECO:0000256" key="1">
    <source>
        <dbReference type="ARBA" id="ARBA00004245"/>
    </source>
</evidence>
<proteinExistence type="inferred from homology"/>
<dbReference type="GeneID" id="9686304"/>
<feature type="binding site" evidence="13">
    <location>
        <position position="48"/>
    </location>
    <ligand>
        <name>ATP</name>
        <dbReference type="ChEBI" id="CHEBI:30616"/>
    </ligand>
</feature>
<dbReference type="Gene3D" id="1.10.510.10">
    <property type="entry name" value="Transferase(Phosphotransferase) domain 1"/>
    <property type="match status" value="1"/>
</dbReference>
<dbReference type="Proteomes" id="UP000001876">
    <property type="component" value="Unassembled WGS sequence"/>
</dbReference>
<keyword evidence="17" id="KW-1185">Reference proteome</keyword>
<evidence type="ECO:0000256" key="10">
    <source>
        <dbReference type="ARBA" id="ARBA00047899"/>
    </source>
</evidence>
<evidence type="ECO:0000313" key="17">
    <source>
        <dbReference type="Proteomes" id="UP000001876"/>
    </source>
</evidence>
<evidence type="ECO:0000259" key="15">
    <source>
        <dbReference type="PROSITE" id="PS50011"/>
    </source>
</evidence>
<evidence type="ECO:0000256" key="4">
    <source>
        <dbReference type="ARBA" id="ARBA00022527"/>
    </source>
</evidence>
<dbReference type="GO" id="GO:0005524">
    <property type="term" value="F:ATP binding"/>
    <property type="evidence" value="ECO:0007669"/>
    <property type="project" value="UniProtKB-UniRule"/>
</dbReference>
<evidence type="ECO:0000256" key="12">
    <source>
        <dbReference type="ARBA" id="ARBA00075375"/>
    </source>
</evidence>
<dbReference type="InterPro" id="IPR011009">
    <property type="entry name" value="Kinase-like_dom_sf"/>
</dbReference>
<evidence type="ECO:0000256" key="6">
    <source>
        <dbReference type="ARBA" id="ARBA00022741"/>
    </source>
</evidence>
<dbReference type="EC" id="2.7.11.1" evidence="2"/>
<keyword evidence="5" id="KW-0808">Transferase</keyword>
<dbReference type="PANTHER" id="PTHR22983">
    <property type="entry name" value="PROTEIN KINASE RELATED"/>
    <property type="match status" value="1"/>
</dbReference>
<dbReference type="GO" id="GO:0004674">
    <property type="term" value="F:protein serine/threonine kinase activity"/>
    <property type="evidence" value="ECO:0007669"/>
    <property type="project" value="UniProtKB-KW"/>
</dbReference>
<dbReference type="STRING" id="564608.C1MYY4"/>
<comment type="catalytic activity">
    <reaction evidence="11">
        <text>L-seryl-[protein] + ATP = O-phospho-L-seryl-[protein] + ADP + H(+)</text>
        <dbReference type="Rhea" id="RHEA:17989"/>
        <dbReference type="Rhea" id="RHEA-COMP:9863"/>
        <dbReference type="Rhea" id="RHEA-COMP:11604"/>
        <dbReference type="ChEBI" id="CHEBI:15378"/>
        <dbReference type="ChEBI" id="CHEBI:29999"/>
        <dbReference type="ChEBI" id="CHEBI:30616"/>
        <dbReference type="ChEBI" id="CHEBI:83421"/>
        <dbReference type="ChEBI" id="CHEBI:456216"/>
        <dbReference type="EC" id="2.7.11.1"/>
    </reaction>
</comment>
<dbReference type="eggNOG" id="KOG0597">
    <property type="taxonomic scope" value="Eukaryota"/>
</dbReference>
<dbReference type="PROSITE" id="PS50011">
    <property type="entry name" value="PROTEIN_KINASE_DOM"/>
    <property type="match status" value="1"/>
</dbReference>
<dbReference type="PROSITE" id="PS00107">
    <property type="entry name" value="PROTEIN_KINASE_ATP"/>
    <property type="match status" value="1"/>
</dbReference>
<keyword evidence="8 13" id="KW-0067">ATP-binding</keyword>
<dbReference type="EMBL" id="GG663743">
    <property type="protein sequence ID" value="EEH54769.1"/>
    <property type="molecule type" value="Genomic_DNA"/>
</dbReference>
<gene>
    <name evidence="16" type="ORF">MICPUCDRAFT_45746</name>
</gene>
<dbReference type="RefSeq" id="XP_003061119.1">
    <property type="nucleotide sequence ID" value="XM_003061073.1"/>
</dbReference>
<evidence type="ECO:0000256" key="5">
    <source>
        <dbReference type="ARBA" id="ARBA00022679"/>
    </source>
</evidence>
<dbReference type="FunFam" id="1.10.510.10:FF:000292">
    <property type="entry name" value="Serine/threonine-protein kinase 36"/>
    <property type="match status" value="1"/>
</dbReference>
<evidence type="ECO:0000313" key="16">
    <source>
        <dbReference type="EMBL" id="EEH54769.1"/>
    </source>
</evidence>
<dbReference type="CDD" id="cd14002">
    <property type="entry name" value="STKc_STK36"/>
    <property type="match status" value="1"/>
</dbReference>
<reference evidence="16 17" key="1">
    <citation type="journal article" date="2009" name="Science">
        <title>Green evolution and dynamic adaptations revealed by genomes of the marine picoeukaryotes Micromonas.</title>
        <authorList>
            <person name="Worden A.Z."/>
            <person name="Lee J.H."/>
            <person name="Mock T."/>
            <person name="Rouze P."/>
            <person name="Simmons M.P."/>
            <person name="Aerts A.L."/>
            <person name="Allen A.E."/>
            <person name="Cuvelier M.L."/>
            <person name="Derelle E."/>
            <person name="Everett M.V."/>
            <person name="Foulon E."/>
            <person name="Grimwood J."/>
            <person name="Gundlach H."/>
            <person name="Henrissat B."/>
            <person name="Napoli C."/>
            <person name="McDonald S.M."/>
            <person name="Parker M.S."/>
            <person name="Rombauts S."/>
            <person name="Salamov A."/>
            <person name="Von Dassow P."/>
            <person name="Badger J.H."/>
            <person name="Coutinho P.M."/>
            <person name="Demir E."/>
            <person name="Dubchak I."/>
            <person name="Gentemann C."/>
            <person name="Eikrem W."/>
            <person name="Gready J.E."/>
            <person name="John U."/>
            <person name="Lanier W."/>
            <person name="Lindquist E.A."/>
            <person name="Lucas S."/>
            <person name="Mayer K.F."/>
            <person name="Moreau H."/>
            <person name="Not F."/>
            <person name="Otillar R."/>
            <person name="Panaud O."/>
            <person name="Pangilinan J."/>
            <person name="Paulsen I."/>
            <person name="Piegu B."/>
            <person name="Poliakov A."/>
            <person name="Robbens S."/>
            <person name="Schmutz J."/>
            <person name="Toulza E."/>
            <person name="Wyss T."/>
            <person name="Zelensky A."/>
            <person name="Zhou K."/>
            <person name="Armbrust E.V."/>
            <person name="Bhattacharya D."/>
            <person name="Goodenough U.W."/>
            <person name="Van de Peer Y."/>
            <person name="Grigoriev I.V."/>
        </authorList>
    </citation>
    <scope>NUCLEOTIDE SEQUENCE [LARGE SCALE GENOMIC DNA]</scope>
    <source>
        <strain evidence="16 17">CCMP1545</strain>
    </source>
</reference>
<dbReference type="GO" id="GO:0005737">
    <property type="term" value="C:cytoplasm"/>
    <property type="evidence" value="ECO:0007669"/>
    <property type="project" value="TreeGrafter"/>
</dbReference>
<dbReference type="InterPro" id="IPR017441">
    <property type="entry name" value="Protein_kinase_ATP_BS"/>
</dbReference>
<keyword evidence="3" id="KW-0963">Cytoplasm</keyword>
<evidence type="ECO:0000256" key="13">
    <source>
        <dbReference type="PROSITE-ProRule" id="PRU10141"/>
    </source>
</evidence>
<comment type="subcellular location">
    <subcellularLocation>
        <location evidence="1">Cytoplasm</location>
        <location evidence="1">Cytoskeleton</location>
    </subcellularLocation>
</comment>
<dbReference type="OrthoDB" id="266718at2759"/>
<name>C1MYY4_MICPC</name>
<accession>C1MYY4</accession>
<dbReference type="KEGG" id="mpp:MICPUCDRAFT_45746"/>
<comment type="similarity">
    <text evidence="14">Belongs to the protein kinase superfamily.</text>
</comment>
<feature type="domain" description="Protein kinase" evidence="15">
    <location>
        <begin position="15"/>
        <end position="272"/>
    </location>
</feature>
<dbReference type="OMA" id="CNKRKPP"/>
<organism evidence="17">
    <name type="scientific">Micromonas pusilla (strain CCMP1545)</name>
    <name type="common">Picoplanktonic green alga</name>
    <dbReference type="NCBI Taxonomy" id="564608"/>
    <lineage>
        <taxon>Eukaryota</taxon>
        <taxon>Viridiplantae</taxon>
        <taxon>Chlorophyta</taxon>
        <taxon>Mamiellophyceae</taxon>
        <taxon>Mamiellales</taxon>
        <taxon>Mamiellaceae</taxon>
        <taxon>Micromonas</taxon>
    </lineage>
</organism>
<comment type="catalytic activity">
    <reaction evidence="10">
        <text>L-threonyl-[protein] + ATP = O-phospho-L-threonyl-[protein] + ADP + H(+)</text>
        <dbReference type="Rhea" id="RHEA:46608"/>
        <dbReference type="Rhea" id="RHEA-COMP:11060"/>
        <dbReference type="Rhea" id="RHEA-COMP:11605"/>
        <dbReference type="ChEBI" id="CHEBI:15378"/>
        <dbReference type="ChEBI" id="CHEBI:30013"/>
        <dbReference type="ChEBI" id="CHEBI:30616"/>
        <dbReference type="ChEBI" id="CHEBI:61977"/>
        <dbReference type="ChEBI" id="CHEBI:456216"/>
        <dbReference type="EC" id="2.7.11.1"/>
    </reaction>
</comment>
<dbReference type="SMART" id="SM00220">
    <property type="entry name" value="S_TKc"/>
    <property type="match status" value="1"/>
</dbReference>
<keyword evidence="6 13" id="KW-0547">Nucleotide-binding</keyword>
<evidence type="ECO:0000256" key="14">
    <source>
        <dbReference type="RuleBase" id="RU000304"/>
    </source>
</evidence>
<keyword evidence="9" id="KW-0206">Cytoskeleton</keyword>
<dbReference type="PROSITE" id="PS00108">
    <property type="entry name" value="PROTEIN_KINASE_ST"/>
    <property type="match status" value="1"/>
</dbReference>
<dbReference type="SUPFAM" id="SSF56112">
    <property type="entry name" value="Protein kinase-like (PK-like)"/>
    <property type="match status" value="1"/>
</dbReference>
<evidence type="ECO:0000256" key="11">
    <source>
        <dbReference type="ARBA" id="ARBA00048679"/>
    </source>
</evidence>
<evidence type="ECO:0000256" key="8">
    <source>
        <dbReference type="ARBA" id="ARBA00022840"/>
    </source>
</evidence>
<dbReference type="AlphaFoldDB" id="C1MYY4"/>
<evidence type="ECO:0000256" key="3">
    <source>
        <dbReference type="ARBA" id="ARBA00022490"/>
    </source>
</evidence>
<keyword evidence="7" id="KW-0418">Kinase</keyword>
<keyword evidence="4 14" id="KW-0723">Serine/threonine-protein kinase</keyword>
<dbReference type="Pfam" id="PF00069">
    <property type="entry name" value="Pkinase"/>
    <property type="match status" value="1"/>
</dbReference>
<dbReference type="PANTHER" id="PTHR22983:SF6">
    <property type="entry name" value="SERINE_THREONINE-PROTEIN KINASE 36"/>
    <property type="match status" value="1"/>
</dbReference>
<dbReference type="InterPro" id="IPR000719">
    <property type="entry name" value="Prot_kinase_dom"/>
</dbReference>